<dbReference type="GO" id="GO:0003955">
    <property type="term" value="F:NAD(P)H dehydrogenase (quinone) activity"/>
    <property type="evidence" value="ECO:0007669"/>
    <property type="project" value="TreeGrafter"/>
</dbReference>
<dbReference type="Pfam" id="PF07992">
    <property type="entry name" value="Pyr_redox_2"/>
    <property type="match status" value="1"/>
</dbReference>
<dbReference type="InterPro" id="IPR004099">
    <property type="entry name" value="Pyr_nucl-diS_OxRdtase_dimer"/>
</dbReference>
<feature type="binding site" evidence="4">
    <location>
        <position position="51"/>
    </location>
    <ligand>
        <name>FAD</name>
        <dbReference type="ChEBI" id="CHEBI:57692"/>
    </ligand>
</feature>
<dbReference type="GO" id="GO:0050660">
    <property type="term" value="F:flavin adenine dinucleotide binding"/>
    <property type="evidence" value="ECO:0007669"/>
    <property type="project" value="TreeGrafter"/>
</dbReference>
<feature type="binding site" evidence="4">
    <location>
        <position position="203"/>
    </location>
    <ligand>
        <name>NAD(+)</name>
        <dbReference type="ChEBI" id="CHEBI:57540"/>
    </ligand>
</feature>
<evidence type="ECO:0000256" key="2">
    <source>
        <dbReference type="ARBA" id="ARBA00022630"/>
    </source>
</evidence>
<dbReference type="SUPFAM" id="SSF55424">
    <property type="entry name" value="FAD/NAD-linked reductases, dimerisation (C-terminal) domain"/>
    <property type="match status" value="1"/>
</dbReference>
<dbReference type="PANTHER" id="PTHR43014:SF2">
    <property type="entry name" value="MERCURIC REDUCTASE"/>
    <property type="match status" value="1"/>
</dbReference>
<name>A0A543NN40_9ACTN</name>
<evidence type="ECO:0000256" key="1">
    <source>
        <dbReference type="ARBA" id="ARBA00007532"/>
    </source>
</evidence>
<feature type="binding site" evidence="4">
    <location>
        <position position="115"/>
    </location>
    <ligand>
        <name>FAD</name>
        <dbReference type="ChEBI" id="CHEBI:57692"/>
    </ligand>
</feature>
<keyword evidence="3 4" id="KW-0274">FAD</keyword>
<dbReference type="InterPro" id="IPR001100">
    <property type="entry name" value="Pyr_nuc-diS_OxRdtase"/>
</dbReference>
<comment type="similarity">
    <text evidence="1">Belongs to the class-I pyridine nucleotide-disulfide oxidoreductase family.</text>
</comment>
<reference evidence="8 9" key="1">
    <citation type="submission" date="2019-06" db="EMBL/GenBank/DDBJ databases">
        <title>Sequencing the genomes of 1000 actinobacteria strains.</title>
        <authorList>
            <person name="Klenk H.-P."/>
        </authorList>
    </citation>
    <scope>NUCLEOTIDE SEQUENCE [LARGE SCALE GENOMIC DNA]</scope>
    <source>
        <strain evidence="8 9">DSM 45015</strain>
    </source>
</reference>
<evidence type="ECO:0000256" key="3">
    <source>
        <dbReference type="ARBA" id="ARBA00022827"/>
    </source>
</evidence>
<keyword evidence="4" id="KW-0520">NAD</keyword>
<feature type="binding site" evidence="4">
    <location>
        <begin position="180"/>
        <end position="187"/>
    </location>
    <ligand>
        <name>NAD(+)</name>
        <dbReference type="ChEBI" id="CHEBI:57540"/>
    </ligand>
</feature>
<proteinExistence type="inferred from homology"/>
<dbReference type="AlphaFoldDB" id="A0A543NN40"/>
<feature type="domain" description="FAD/NAD(P)-binding" evidence="7">
    <location>
        <begin position="6"/>
        <end position="320"/>
    </location>
</feature>
<dbReference type="SUPFAM" id="SSF51905">
    <property type="entry name" value="FAD/NAD(P)-binding domain"/>
    <property type="match status" value="1"/>
</dbReference>
<dbReference type="OrthoDB" id="3435382at2"/>
<dbReference type="PRINTS" id="PR00411">
    <property type="entry name" value="PNDRDTASEI"/>
</dbReference>
<dbReference type="Gene3D" id="3.30.390.30">
    <property type="match status" value="1"/>
</dbReference>
<evidence type="ECO:0000259" key="6">
    <source>
        <dbReference type="Pfam" id="PF02852"/>
    </source>
</evidence>
<accession>A0A543NN40</accession>
<dbReference type="Gene3D" id="3.50.50.60">
    <property type="entry name" value="FAD/NAD(P)-binding domain"/>
    <property type="match status" value="2"/>
</dbReference>
<keyword evidence="4" id="KW-0547">Nucleotide-binding</keyword>
<comment type="cofactor">
    <cofactor evidence="4">
        <name>FAD</name>
        <dbReference type="ChEBI" id="CHEBI:57692"/>
    </cofactor>
    <text evidence="4">Binds 1 FAD per subunit.</text>
</comment>
<dbReference type="PANTHER" id="PTHR43014">
    <property type="entry name" value="MERCURIC REDUCTASE"/>
    <property type="match status" value="1"/>
</dbReference>
<keyword evidence="8" id="KW-0670">Pyruvate</keyword>
<evidence type="ECO:0000259" key="7">
    <source>
        <dbReference type="Pfam" id="PF07992"/>
    </source>
</evidence>
<keyword evidence="9" id="KW-1185">Reference proteome</keyword>
<dbReference type="PIRSF" id="PIRSF000350">
    <property type="entry name" value="Mercury_reductase_MerA"/>
    <property type="match status" value="1"/>
</dbReference>
<dbReference type="PRINTS" id="PR00368">
    <property type="entry name" value="FADPNR"/>
</dbReference>
<feature type="disulfide bond" description="Redox-active" evidence="5">
    <location>
        <begin position="42"/>
        <end position="47"/>
    </location>
</feature>
<dbReference type="EMBL" id="VFQC01000001">
    <property type="protein sequence ID" value="TQN33249.1"/>
    <property type="molecule type" value="Genomic_DNA"/>
</dbReference>
<dbReference type="InterPro" id="IPR016156">
    <property type="entry name" value="FAD/NAD-linked_Rdtase_dimer_sf"/>
</dbReference>
<gene>
    <name evidence="8" type="ORF">FHX37_3254</name>
</gene>
<evidence type="ECO:0000313" key="8">
    <source>
        <dbReference type="EMBL" id="TQN33249.1"/>
    </source>
</evidence>
<dbReference type="RefSeq" id="WP_141924641.1">
    <property type="nucleotide sequence ID" value="NZ_VFQC01000001.1"/>
</dbReference>
<organism evidence="8 9">
    <name type="scientific">Haloactinospora alba</name>
    <dbReference type="NCBI Taxonomy" id="405555"/>
    <lineage>
        <taxon>Bacteria</taxon>
        <taxon>Bacillati</taxon>
        <taxon>Actinomycetota</taxon>
        <taxon>Actinomycetes</taxon>
        <taxon>Streptosporangiales</taxon>
        <taxon>Nocardiopsidaceae</taxon>
        <taxon>Haloactinospora</taxon>
    </lineage>
</organism>
<keyword evidence="2" id="KW-0285">Flavoprotein</keyword>
<feature type="binding site" evidence="4">
    <location>
        <position position="305"/>
    </location>
    <ligand>
        <name>NAD(+)</name>
        <dbReference type="ChEBI" id="CHEBI:57540"/>
    </ligand>
</feature>
<dbReference type="InterPro" id="IPR036188">
    <property type="entry name" value="FAD/NAD-bd_sf"/>
</dbReference>
<protein>
    <submittedName>
        <fullName evidence="8">Pyruvate/2-oxoglutarate dehydrogenase complex dihydrolipoamide dehydrogenase (E3) component</fullName>
    </submittedName>
</protein>
<sequence>MAESVDVVVLGMGPGGEFLANELATSGLTVVGVESALLGGECPYWGCIPSKMMVRAADALAEGRRVPELAGASTLAPDWSPVARRVRKEATDDWDDSGAVRRFRDTGGWFVRGRGRFGGPNRVVVDGEDKREFEARIGVVIATGGVPDIPPIPGLDDTPYWTNHEAIEATTVPDSLCVIGGGAIGMELAQVFARFGSEVTVLEGSDRPLSREEPESSELLAGVLRREGVAVRTGTRAERVSHDGRVFAVTTGGERLRAAELLVSTGRRADLGPLGVERVGIDPDARAVPVDGRMRAAPGVWAVGDVTGKGAFTHVAVYQAGIAAADILGQSPSEAEYHAVPRVTFTDPEVGAVGMTEARAREEARSVRTATVRLPDTARGFIHKAGNDGFVKLVADAEEGVLLGATSAGPSGGEVLGALSVAVHARVPTGRLRSMMCAFPTFHRAVTAALDDL</sequence>
<feature type="domain" description="Pyridine nucleotide-disulphide oxidoreductase dimerisation" evidence="6">
    <location>
        <begin position="340"/>
        <end position="448"/>
    </location>
</feature>
<evidence type="ECO:0000256" key="5">
    <source>
        <dbReference type="PIRSR" id="PIRSR000350-4"/>
    </source>
</evidence>
<comment type="caution">
    <text evidence="8">The sequence shown here is derived from an EMBL/GenBank/DDBJ whole genome shotgun (WGS) entry which is preliminary data.</text>
</comment>
<dbReference type="InterPro" id="IPR023753">
    <property type="entry name" value="FAD/NAD-binding_dom"/>
</dbReference>
<dbReference type="Pfam" id="PF02852">
    <property type="entry name" value="Pyr_redox_dim"/>
    <property type="match status" value="1"/>
</dbReference>
<feature type="binding site" evidence="4">
    <location>
        <position position="266"/>
    </location>
    <ligand>
        <name>NAD(+)</name>
        <dbReference type="ChEBI" id="CHEBI:57540"/>
    </ligand>
</feature>
<evidence type="ECO:0000313" key="9">
    <source>
        <dbReference type="Proteomes" id="UP000317422"/>
    </source>
</evidence>
<evidence type="ECO:0000256" key="4">
    <source>
        <dbReference type="PIRSR" id="PIRSR000350-3"/>
    </source>
</evidence>
<dbReference type="Proteomes" id="UP000317422">
    <property type="component" value="Unassembled WGS sequence"/>
</dbReference>